<reference evidence="3" key="1">
    <citation type="submission" date="2015-03" db="EMBL/GenBank/DDBJ databases">
        <title>Luteipulveratus halotolerans sp. nov., a novel actinobacterium (Dermacoccaceae) from Sarawak, Malaysia.</title>
        <authorList>
            <person name="Juboi H."/>
            <person name="Basik A."/>
            <person name="Shamsul S.S."/>
            <person name="Arnold P."/>
            <person name="Schmitt E.K."/>
            <person name="Sanglier J.-J."/>
            <person name="Yeo T."/>
        </authorList>
    </citation>
    <scope>NUCLEOTIDE SEQUENCE [LARGE SCALE GENOMIC DNA]</scope>
    <source>
        <strain evidence="3">C296001</strain>
    </source>
</reference>
<dbReference type="SUPFAM" id="SSF54593">
    <property type="entry name" value="Glyoxalase/Bleomycin resistance protein/Dihydroxybiphenyl dioxygenase"/>
    <property type="match status" value="2"/>
</dbReference>
<dbReference type="OrthoDB" id="9804907at2"/>
<gene>
    <name evidence="2" type="ORF">VV01_17400</name>
</gene>
<dbReference type="PANTHER" id="PTHR33993">
    <property type="entry name" value="GLYOXALASE-RELATED"/>
    <property type="match status" value="1"/>
</dbReference>
<dbReference type="InterPro" id="IPR041581">
    <property type="entry name" value="Glyoxalase_6"/>
</dbReference>
<dbReference type="EMBL" id="LAIR01000002">
    <property type="protein sequence ID" value="KNX38520.1"/>
    <property type="molecule type" value="Genomic_DNA"/>
</dbReference>
<proteinExistence type="predicted"/>
<dbReference type="Pfam" id="PF00903">
    <property type="entry name" value="Glyoxalase"/>
    <property type="match status" value="1"/>
</dbReference>
<keyword evidence="3" id="KW-1185">Reference proteome</keyword>
<dbReference type="Gene3D" id="3.10.180.10">
    <property type="entry name" value="2,3-Dihydroxybiphenyl 1,2-Dioxygenase, domain 1"/>
    <property type="match status" value="2"/>
</dbReference>
<dbReference type="Proteomes" id="UP000037397">
    <property type="component" value="Unassembled WGS sequence"/>
</dbReference>
<evidence type="ECO:0000313" key="2">
    <source>
        <dbReference type="EMBL" id="KNX38520.1"/>
    </source>
</evidence>
<dbReference type="InterPro" id="IPR029068">
    <property type="entry name" value="Glyas_Bleomycin-R_OHBP_Dase"/>
</dbReference>
<sequence>MTIRQRTHDQTPQLNSLLLGSRDPERLRDWYATAFATESNRFGFVELGAAGVLPDPRDDVADQATEPGRVILNLGVRDIQAAVQRIEQAGTTWITPLEEREPGWFATFTDPDGTYVQVIQMKPETDAEMLAEARRDATPTRPFCGFAVDDTARAATFYRDMLGLDVTDGPMGLLTIWLGESDFVMAYPKETHVPAQHTILNIPVDDIDDAVASLVEQGVQMLRYDGFGQDEHGISRDNGGPPIAWFTDPAGNVLSVLQPQ</sequence>
<dbReference type="Pfam" id="PF18029">
    <property type="entry name" value="Glyoxalase_6"/>
    <property type="match status" value="1"/>
</dbReference>
<dbReference type="PROSITE" id="PS51819">
    <property type="entry name" value="VOC"/>
    <property type="match status" value="2"/>
</dbReference>
<organism evidence="2 3">
    <name type="scientific">Luteipulveratus halotolerans</name>
    <dbReference type="NCBI Taxonomy" id="1631356"/>
    <lineage>
        <taxon>Bacteria</taxon>
        <taxon>Bacillati</taxon>
        <taxon>Actinomycetota</taxon>
        <taxon>Actinomycetes</taxon>
        <taxon>Micrococcales</taxon>
        <taxon>Dermacoccaceae</taxon>
        <taxon>Luteipulveratus</taxon>
    </lineage>
</organism>
<feature type="domain" description="VOC" evidence="1">
    <location>
        <begin position="140"/>
        <end position="259"/>
    </location>
</feature>
<dbReference type="STRING" id="1631356.VV01_17400"/>
<name>A0A0L6CLL2_9MICO</name>
<dbReference type="InterPro" id="IPR004360">
    <property type="entry name" value="Glyas_Fos-R_dOase_dom"/>
</dbReference>
<protein>
    <recommendedName>
        <fullName evidence="1">VOC domain-containing protein</fullName>
    </recommendedName>
</protein>
<feature type="domain" description="VOC" evidence="1">
    <location>
        <begin position="13"/>
        <end position="121"/>
    </location>
</feature>
<dbReference type="AlphaFoldDB" id="A0A0L6CLL2"/>
<dbReference type="InterPro" id="IPR052164">
    <property type="entry name" value="Anthracycline_SecMetBiosynth"/>
</dbReference>
<comment type="caution">
    <text evidence="2">The sequence shown here is derived from an EMBL/GenBank/DDBJ whole genome shotgun (WGS) entry which is preliminary data.</text>
</comment>
<accession>A0A0L6CLL2</accession>
<evidence type="ECO:0000259" key="1">
    <source>
        <dbReference type="PROSITE" id="PS51819"/>
    </source>
</evidence>
<dbReference type="InterPro" id="IPR037523">
    <property type="entry name" value="VOC_core"/>
</dbReference>
<dbReference type="RefSeq" id="WP_050670992.1">
    <property type="nucleotide sequence ID" value="NZ_LAIR01000002.1"/>
</dbReference>
<dbReference type="PANTHER" id="PTHR33993:SF5">
    <property type="entry name" value="GLYOXALASE"/>
    <property type="match status" value="1"/>
</dbReference>
<evidence type="ECO:0000313" key="3">
    <source>
        <dbReference type="Proteomes" id="UP000037397"/>
    </source>
</evidence>